<evidence type="ECO:0000256" key="6">
    <source>
        <dbReference type="ARBA" id="ARBA00022989"/>
    </source>
</evidence>
<gene>
    <name evidence="9" type="ORF">ACFOZ4_21795</name>
</gene>
<dbReference type="InterPro" id="IPR050297">
    <property type="entry name" value="LipidA_mod_glycosyltrf_83"/>
</dbReference>
<evidence type="ECO:0000256" key="7">
    <source>
        <dbReference type="ARBA" id="ARBA00023136"/>
    </source>
</evidence>
<feature type="transmembrane region" description="Helical" evidence="8">
    <location>
        <begin position="451"/>
        <end position="471"/>
    </location>
</feature>
<feature type="transmembrane region" description="Helical" evidence="8">
    <location>
        <begin position="87"/>
        <end position="106"/>
    </location>
</feature>
<keyword evidence="6 8" id="KW-1133">Transmembrane helix</keyword>
<sequence>MTGETTAPLRLRAVHAALLIGAYAVVSLEALSAFDALNRWSAALVWALFLVGFLGWWARRGRPLPRPARRWASARAWWAAASKVERLLVAVIGALLLIELVMAILAEPNNFDSQTYHLSRIEHWVADGNLQAYPTAIQRQISLAPGGEYLLAHLRLLTGGDALYNLVQWAAGVLCVFAAARIVAQFGGSRRAQLLTAFVVATTPMVTLQASSTQVDLIVAGWVASVATLVLDDANRKATLRTALWIGLGFGLAAVTKATGLLGTAPMLVLWGLAQLRLGRVRGIARVVGTSVAVLAVAAVLCAPFYYRNYQEFGSPLGSSRLTDSVPMQRHDPAAILVNGLRIGQTALDTPLAPLSHAVAAGVEGISRAVGVDPQDRDITFGVTYFPVVAWYPDEDRVSLPIQGVLALLGVLFCAIRPRRFTESAGLLRAYILMVAMAGLLYVATVKWQPWGNRLIVFVLVLAAPLVGLWLDKAMARRWPFRLIVVTIVAAALSATLAVGYGFPRRLVGEGSLVTTSSVDTRFLRRPQWTGDFLWARDQIEAAGAQRIGLVQQNDNWEYPWWVLLPGREFVAMQSVIPKRPPARADEVDAIVCTGDLKVCRKLVPEDWTLTTHGYVAYAHR</sequence>
<feature type="transmembrane region" description="Helical" evidence="8">
    <location>
        <begin position="428"/>
        <end position="445"/>
    </location>
</feature>
<evidence type="ECO:0000256" key="8">
    <source>
        <dbReference type="SAM" id="Phobius"/>
    </source>
</evidence>
<feature type="transmembrane region" description="Helical" evidence="8">
    <location>
        <begin position="283"/>
        <end position="307"/>
    </location>
</feature>
<feature type="transmembrane region" description="Helical" evidence="8">
    <location>
        <begin position="40"/>
        <end position="58"/>
    </location>
</feature>
<dbReference type="EMBL" id="JBHSAY010000010">
    <property type="protein sequence ID" value="MFC4133250.1"/>
    <property type="molecule type" value="Genomic_DNA"/>
</dbReference>
<feature type="transmembrane region" description="Helical" evidence="8">
    <location>
        <begin position="166"/>
        <end position="184"/>
    </location>
</feature>
<evidence type="ECO:0000256" key="3">
    <source>
        <dbReference type="ARBA" id="ARBA00022676"/>
    </source>
</evidence>
<feature type="transmembrane region" description="Helical" evidence="8">
    <location>
        <begin position="12"/>
        <end position="34"/>
    </location>
</feature>
<keyword evidence="5 8" id="KW-0812">Transmembrane</keyword>
<comment type="subcellular location">
    <subcellularLocation>
        <location evidence="1">Cell membrane</location>
        <topology evidence="1">Multi-pass membrane protein</topology>
    </subcellularLocation>
</comment>
<dbReference type="PANTHER" id="PTHR33908:SF11">
    <property type="entry name" value="MEMBRANE PROTEIN"/>
    <property type="match status" value="1"/>
</dbReference>
<protein>
    <recommendedName>
        <fullName evidence="11">Glycosyltransferase RgtA/B/C/D-like domain-containing protein</fullName>
    </recommendedName>
</protein>
<keyword evidence="2" id="KW-1003">Cell membrane</keyword>
<keyword evidence="10" id="KW-1185">Reference proteome</keyword>
<feature type="transmembrane region" description="Helical" evidence="8">
    <location>
        <begin position="483"/>
        <end position="503"/>
    </location>
</feature>
<evidence type="ECO:0000256" key="1">
    <source>
        <dbReference type="ARBA" id="ARBA00004651"/>
    </source>
</evidence>
<dbReference type="RefSeq" id="WP_253760946.1">
    <property type="nucleotide sequence ID" value="NZ_JAMZDZ010000001.1"/>
</dbReference>
<keyword evidence="3" id="KW-0328">Glycosyltransferase</keyword>
<reference evidence="10" key="1">
    <citation type="journal article" date="2019" name="Int. J. Syst. Evol. Microbiol.">
        <title>The Global Catalogue of Microorganisms (GCM) 10K type strain sequencing project: providing services to taxonomists for standard genome sequencing and annotation.</title>
        <authorList>
            <consortium name="The Broad Institute Genomics Platform"/>
            <consortium name="The Broad Institute Genome Sequencing Center for Infectious Disease"/>
            <person name="Wu L."/>
            <person name="Ma J."/>
        </authorList>
    </citation>
    <scope>NUCLEOTIDE SEQUENCE [LARGE SCALE GENOMIC DNA]</scope>
    <source>
        <strain evidence="10">CGMCC 4.7289</strain>
    </source>
</reference>
<keyword evidence="7 8" id="KW-0472">Membrane</keyword>
<dbReference type="PANTHER" id="PTHR33908">
    <property type="entry name" value="MANNOSYLTRANSFERASE YKCB-RELATED"/>
    <property type="match status" value="1"/>
</dbReference>
<keyword evidence="4" id="KW-0808">Transferase</keyword>
<accession>A0ABV8LSL2</accession>
<evidence type="ECO:0000313" key="10">
    <source>
        <dbReference type="Proteomes" id="UP001595816"/>
    </source>
</evidence>
<name>A0ABV8LSL2_9ACTN</name>
<evidence type="ECO:0008006" key="11">
    <source>
        <dbReference type="Google" id="ProtNLM"/>
    </source>
</evidence>
<evidence type="ECO:0000256" key="5">
    <source>
        <dbReference type="ARBA" id="ARBA00022692"/>
    </source>
</evidence>
<evidence type="ECO:0000256" key="4">
    <source>
        <dbReference type="ARBA" id="ARBA00022679"/>
    </source>
</evidence>
<proteinExistence type="predicted"/>
<evidence type="ECO:0000256" key="2">
    <source>
        <dbReference type="ARBA" id="ARBA00022475"/>
    </source>
</evidence>
<dbReference type="Proteomes" id="UP001595816">
    <property type="component" value="Unassembled WGS sequence"/>
</dbReference>
<evidence type="ECO:0000313" key="9">
    <source>
        <dbReference type="EMBL" id="MFC4133250.1"/>
    </source>
</evidence>
<feature type="transmembrane region" description="Helical" evidence="8">
    <location>
        <begin position="243"/>
        <end position="271"/>
    </location>
</feature>
<comment type="caution">
    <text evidence="9">The sequence shown here is derived from an EMBL/GenBank/DDBJ whole genome shotgun (WGS) entry which is preliminary data.</text>
</comment>
<organism evidence="9 10">
    <name type="scientific">Hamadaea flava</name>
    <dbReference type="NCBI Taxonomy" id="1742688"/>
    <lineage>
        <taxon>Bacteria</taxon>
        <taxon>Bacillati</taxon>
        <taxon>Actinomycetota</taxon>
        <taxon>Actinomycetes</taxon>
        <taxon>Micromonosporales</taxon>
        <taxon>Micromonosporaceae</taxon>
        <taxon>Hamadaea</taxon>
    </lineage>
</organism>